<gene>
    <name evidence="1" type="ORF">HZF10_07350</name>
</gene>
<evidence type="ECO:0000313" key="1">
    <source>
        <dbReference type="EMBL" id="NYA70729.1"/>
    </source>
</evidence>
<evidence type="ECO:0000313" key="2">
    <source>
        <dbReference type="Proteomes" id="UP000535020"/>
    </source>
</evidence>
<accession>A0A7Y9C5S8</accession>
<organism evidence="1 2">
    <name type="scientific">Flavobacterium agri</name>
    <dbReference type="NCBI Taxonomy" id="2743471"/>
    <lineage>
        <taxon>Bacteria</taxon>
        <taxon>Pseudomonadati</taxon>
        <taxon>Bacteroidota</taxon>
        <taxon>Flavobacteriia</taxon>
        <taxon>Flavobacteriales</taxon>
        <taxon>Flavobacteriaceae</taxon>
        <taxon>Flavobacterium</taxon>
    </lineage>
</organism>
<dbReference type="AlphaFoldDB" id="A0A7Y9C5S8"/>
<reference evidence="1 2" key="1">
    <citation type="submission" date="2020-07" db="EMBL/GenBank/DDBJ databases">
        <authorList>
            <person name="Sun Q."/>
        </authorList>
    </citation>
    <scope>NUCLEOTIDE SEQUENCE [LARGE SCALE GENOMIC DNA]</scope>
    <source>
        <strain evidence="1 2">MAH-1</strain>
    </source>
</reference>
<protein>
    <submittedName>
        <fullName evidence="1">Uncharacterized protein</fullName>
    </submittedName>
</protein>
<dbReference type="Proteomes" id="UP000535020">
    <property type="component" value="Unassembled WGS sequence"/>
</dbReference>
<proteinExistence type="predicted"/>
<sequence length="104" mass="11702">MNTHTLILKCTGLPAREVSNLESFLESRLRKGRMEYFGRNGLRLYSDPDAIMESLKGKFFIQFSFGHLLQLDSVHALAVIRAALKSGMVKMVKRASDGFDVILP</sequence>
<dbReference type="EMBL" id="JACBJI010000002">
    <property type="protein sequence ID" value="NYA70729.1"/>
    <property type="molecule type" value="Genomic_DNA"/>
</dbReference>
<comment type="caution">
    <text evidence="1">The sequence shown here is derived from an EMBL/GenBank/DDBJ whole genome shotgun (WGS) entry which is preliminary data.</text>
</comment>
<keyword evidence="2" id="KW-1185">Reference proteome</keyword>
<dbReference type="RefSeq" id="WP_176005551.1">
    <property type="nucleotide sequence ID" value="NZ_JABWMI010000009.1"/>
</dbReference>
<name>A0A7Y9C5S8_9FLAO</name>